<organism evidence="1 2">
    <name type="scientific">Paracoccus sanguinis</name>
    <dbReference type="NCBI Taxonomy" id="1545044"/>
    <lineage>
        <taxon>Bacteria</taxon>
        <taxon>Pseudomonadati</taxon>
        <taxon>Pseudomonadota</taxon>
        <taxon>Alphaproteobacteria</taxon>
        <taxon>Rhodobacterales</taxon>
        <taxon>Paracoccaceae</taxon>
        <taxon>Paracoccus</taxon>
    </lineage>
</organism>
<evidence type="ECO:0000313" key="1">
    <source>
        <dbReference type="EMBL" id="KGJ21150.1"/>
    </source>
</evidence>
<evidence type="ECO:0000313" key="2">
    <source>
        <dbReference type="Proteomes" id="UP000029858"/>
    </source>
</evidence>
<reference evidence="1 2" key="2">
    <citation type="submission" date="2014-10" db="EMBL/GenBank/DDBJ databases">
        <title>Paracoccus sanguinis sp. nov., isolated from clinical specimens of New York State patients.</title>
        <authorList>
            <person name="Mingle L.A."/>
            <person name="Cole J.A."/>
            <person name="Lapierre P."/>
            <person name="Musser K.A."/>
        </authorList>
    </citation>
    <scope>NUCLEOTIDE SEQUENCE [LARGE SCALE GENOMIC DNA]</scope>
    <source>
        <strain evidence="1 2">5503</strain>
    </source>
</reference>
<comment type="caution">
    <text evidence="1">The sequence shown here is derived from an EMBL/GenBank/DDBJ whole genome shotgun (WGS) entry which is preliminary data.</text>
</comment>
<proteinExistence type="predicted"/>
<gene>
    <name evidence="1" type="ORF">IX56_12625</name>
</gene>
<dbReference type="Proteomes" id="UP000029858">
    <property type="component" value="Unassembled WGS sequence"/>
</dbReference>
<dbReference type="AlphaFoldDB" id="A0A099GE85"/>
<name>A0A099GE85_9RHOB</name>
<sequence length="118" mass="13176">MHLEGTDKQFNVIGEYQIVIIEEHDQFTSGIGKANVSSSCATRSVRFQVADVGPIDARDLVHQIPRKIGAILDDKVLDLRIGLVEDRGNCLPQHCDMRAMGARDNGHSWEFLSRCVGW</sequence>
<protein>
    <submittedName>
        <fullName evidence="1">Uncharacterized protein</fullName>
    </submittedName>
</protein>
<reference evidence="1 2" key="1">
    <citation type="submission" date="2014-09" db="EMBL/GenBank/DDBJ databases">
        <authorList>
            <person name="McGinnis J.M."/>
            <person name="Wolfgang W.J."/>
        </authorList>
    </citation>
    <scope>NUCLEOTIDE SEQUENCE [LARGE SCALE GENOMIC DNA]</scope>
    <source>
        <strain evidence="1 2">5503</strain>
    </source>
</reference>
<dbReference type="EMBL" id="JRKQ01000074">
    <property type="protein sequence ID" value="KGJ21150.1"/>
    <property type="molecule type" value="Genomic_DNA"/>
</dbReference>
<accession>A0A099GE85</accession>